<dbReference type="FunFam" id="1.20.920.10:FF:000003">
    <property type="entry name" value="Bromodomain-containing protein 2"/>
    <property type="match status" value="1"/>
</dbReference>
<feature type="region of interest" description="Disordered" evidence="6">
    <location>
        <begin position="39"/>
        <end position="72"/>
    </location>
</feature>
<feature type="domain" description="Bromo" evidence="7">
    <location>
        <begin position="243"/>
        <end position="315"/>
    </location>
</feature>
<proteinExistence type="inferred from homology"/>
<evidence type="ECO:0000256" key="5">
    <source>
        <dbReference type="PROSITE-ProRule" id="PRU00035"/>
    </source>
</evidence>
<evidence type="ECO:0000259" key="7">
    <source>
        <dbReference type="PROSITE" id="PS50014"/>
    </source>
</evidence>
<dbReference type="FunFam" id="1.20.920.10:FF:000002">
    <property type="entry name" value="Bromodomain-containing protein 4"/>
    <property type="match status" value="1"/>
</dbReference>
<dbReference type="Ensembl" id="ENSOSIT00000017878.1">
    <property type="protein sequence ID" value="ENSOSIP00000016915.1"/>
    <property type="gene ID" value="ENSOSIG00000009260.1"/>
</dbReference>
<dbReference type="Proteomes" id="UP000694383">
    <property type="component" value="Unplaced"/>
</dbReference>
<dbReference type="PANTHER" id="PTHR22880:SF225">
    <property type="entry name" value="BROMODOMAIN-CONTAINING PROTEIN BET-1-RELATED"/>
    <property type="match status" value="1"/>
</dbReference>
<dbReference type="FunFam" id="1.20.1270.220:FF:000001">
    <property type="entry name" value="bromodomain-containing protein 2 isoform X1"/>
    <property type="match status" value="1"/>
</dbReference>
<dbReference type="InterPro" id="IPR027353">
    <property type="entry name" value="NET_dom"/>
</dbReference>
<evidence type="ECO:0008006" key="11">
    <source>
        <dbReference type="Google" id="ProtNLM"/>
    </source>
</evidence>
<name>A0A8C8DMP3_9TELE</name>
<dbReference type="PROSITE" id="PS50014">
    <property type="entry name" value="BROMODOMAIN_2"/>
    <property type="match status" value="2"/>
</dbReference>
<dbReference type="GeneTree" id="ENSGT00940000153385"/>
<protein>
    <recommendedName>
        <fullName evidence="11">Bromodomain-containing protein 3</fullName>
    </recommendedName>
</protein>
<dbReference type="InterPro" id="IPR038336">
    <property type="entry name" value="NET_sf"/>
</dbReference>
<reference evidence="9" key="2">
    <citation type="submission" date="2025-09" db="UniProtKB">
        <authorList>
            <consortium name="Ensembl"/>
        </authorList>
    </citation>
    <scope>IDENTIFICATION</scope>
</reference>
<reference evidence="9" key="1">
    <citation type="submission" date="2025-08" db="UniProtKB">
        <authorList>
            <consortium name="Ensembl"/>
        </authorList>
    </citation>
    <scope>IDENTIFICATION</scope>
</reference>
<keyword evidence="2" id="KW-0156">Chromatin regulator</keyword>
<evidence type="ECO:0000256" key="6">
    <source>
        <dbReference type="SAM" id="MobiDB-lite"/>
    </source>
</evidence>
<comment type="similarity">
    <text evidence="4">Belongs to the BET family.</text>
</comment>
<dbReference type="Gene3D" id="1.20.1270.220">
    <property type="match status" value="1"/>
</dbReference>
<dbReference type="InterPro" id="IPR018359">
    <property type="entry name" value="Bromodomain_CS"/>
</dbReference>
<feature type="region of interest" description="Disordered" evidence="6">
    <location>
        <begin position="504"/>
        <end position="534"/>
    </location>
</feature>
<evidence type="ECO:0000259" key="8">
    <source>
        <dbReference type="PROSITE" id="PS51525"/>
    </source>
</evidence>
<feature type="compositionally biased region" description="Low complexity" evidence="6">
    <location>
        <begin position="506"/>
        <end position="527"/>
    </location>
</feature>
<dbReference type="InterPro" id="IPR001487">
    <property type="entry name" value="Bromodomain"/>
</dbReference>
<evidence type="ECO:0000256" key="2">
    <source>
        <dbReference type="ARBA" id="ARBA00022853"/>
    </source>
</evidence>
<dbReference type="SUPFAM" id="SSF47370">
    <property type="entry name" value="Bromodomain"/>
    <property type="match status" value="2"/>
</dbReference>
<feature type="domain" description="Bromo" evidence="7">
    <location>
        <begin position="89"/>
        <end position="161"/>
    </location>
</feature>
<organism evidence="9 10">
    <name type="scientific">Oryzias sinensis</name>
    <name type="common">Chinese medaka</name>
    <dbReference type="NCBI Taxonomy" id="183150"/>
    <lineage>
        <taxon>Eukaryota</taxon>
        <taxon>Metazoa</taxon>
        <taxon>Chordata</taxon>
        <taxon>Craniata</taxon>
        <taxon>Vertebrata</taxon>
        <taxon>Euteleostomi</taxon>
        <taxon>Actinopterygii</taxon>
        <taxon>Neopterygii</taxon>
        <taxon>Teleostei</taxon>
        <taxon>Neoteleostei</taxon>
        <taxon>Acanthomorphata</taxon>
        <taxon>Ovalentaria</taxon>
        <taxon>Atherinomorphae</taxon>
        <taxon>Beloniformes</taxon>
        <taxon>Adrianichthyidae</taxon>
        <taxon>Oryziinae</taxon>
        <taxon>Oryzias</taxon>
    </lineage>
</organism>
<dbReference type="PANTHER" id="PTHR22880">
    <property type="entry name" value="FALZ-RELATED BROMODOMAIN-CONTAINING PROTEINS"/>
    <property type="match status" value="1"/>
</dbReference>
<dbReference type="Pfam" id="PF17035">
    <property type="entry name" value="BET"/>
    <property type="match status" value="1"/>
</dbReference>
<dbReference type="CDD" id="cd05498">
    <property type="entry name" value="Bromo_Brdt_II_like"/>
    <property type="match status" value="1"/>
</dbReference>
<dbReference type="SMART" id="SM00297">
    <property type="entry name" value="BROMO"/>
    <property type="match status" value="2"/>
</dbReference>
<evidence type="ECO:0000256" key="4">
    <source>
        <dbReference type="ARBA" id="ARBA00044509"/>
    </source>
</evidence>
<feature type="region of interest" description="Disordered" evidence="6">
    <location>
        <begin position="382"/>
        <end position="433"/>
    </location>
</feature>
<evidence type="ECO:0000313" key="10">
    <source>
        <dbReference type="Proteomes" id="UP000694383"/>
    </source>
</evidence>
<dbReference type="PRINTS" id="PR00503">
    <property type="entry name" value="BROMODOMAIN"/>
</dbReference>
<dbReference type="GO" id="GO:0000785">
    <property type="term" value="C:chromatin"/>
    <property type="evidence" value="ECO:0007669"/>
    <property type="project" value="TreeGrafter"/>
</dbReference>
<dbReference type="AlphaFoldDB" id="A0A8C8DMP3"/>
<accession>A0A8C8DMP3</accession>
<dbReference type="InterPro" id="IPR043509">
    <property type="entry name" value="Bromo_Brdt_II"/>
</dbReference>
<dbReference type="Gene3D" id="1.20.920.10">
    <property type="entry name" value="Bromodomain-like"/>
    <property type="match status" value="2"/>
</dbReference>
<dbReference type="InterPro" id="IPR050935">
    <property type="entry name" value="Bromo_chromatin_reader"/>
</dbReference>
<dbReference type="PROSITE" id="PS00633">
    <property type="entry name" value="BROMODOMAIN_1"/>
    <property type="match status" value="2"/>
</dbReference>
<dbReference type="InterPro" id="IPR036427">
    <property type="entry name" value="Bromodomain-like_sf"/>
</dbReference>
<keyword evidence="10" id="KW-1185">Reference proteome</keyword>
<sequence>MFVFPPQAALCGNENYTCNKPELDQCLLHQEKAGSPWFGNGSRQTFPANMSEPPQLVNPPPPEVTNPDKPGRRTNQLKYMHNVVIKSLWRHPFAWPFYQPVDAVALGLPDYHKIITSPMDMGTIKKRLENNYYWSANECMEDFNTMFTNCYIYNKPTDDIVLMALPLEKIFLNKVSLMPRKEVEIFPTKGKGKKSSTSGIVEKKNLHESAGSFEEEKEEERRSGLSEQLKYCSDILKEMLSKKHSTYAWPFYKPVDAEALGLHDYHDIIKYPMDLSTVKKKMDAGDYQDAEQFSADVRLIFSNCYKYNPPQHSVVGMARRLQGVFEQKFAKMPEEQVGLVASAEKSADFRLLNGNSSSSLDKPEPTDERAARLAELETVHQQLSNLTQDPFNKPKMSKEQDREPETQHKKASSSRQSYKRSRDQSSGDESLPMTYEEKHQLSLDINRLPGMKLGRVVHILKTQEPSMSSSNPDEIEIDFEVLKPSTLRELERYVRSCLYKRFKNQSASHPAGSSSSANSASSSSADSSSDERDS</sequence>
<evidence type="ECO:0000313" key="9">
    <source>
        <dbReference type="Ensembl" id="ENSOSIP00000016915.1"/>
    </source>
</evidence>
<evidence type="ECO:0000256" key="3">
    <source>
        <dbReference type="ARBA" id="ARBA00023117"/>
    </source>
</evidence>
<dbReference type="Pfam" id="PF00439">
    <property type="entry name" value="Bromodomain"/>
    <property type="match status" value="2"/>
</dbReference>
<evidence type="ECO:0000256" key="1">
    <source>
        <dbReference type="ARBA" id="ARBA00022737"/>
    </source>
</evidence>
<dbReference type="GO" id="GO:0005634">
    <property type="term" value="C:nucleus"/>
    <property type="evidence" value="ECO:0007669"/>
    <property type="project" value="TreeGrafter"/>
</dbReference>
<feature type="domain" description="NET" evidence="8">
    <location>
        <begin position="423"/>
        <end position="505"/>
    </location>
</feature>
<dbReference type="GO" id="GO:0006338">
    <property type="term" value="P:chromatin remodeling"/>
    <property type="evidence" value="ECO:0007669"/>
    <property type="project" value="TreeGrafter"/>
</dbReference>
<keyword evidence="3 5" id="KW-0103">Bromodomain</keyword>
<dbReference type="GO" id="GO:0006355">
    <property type="term" value="P:regulation of DNA-templated transcription"/>
    <property type="evidence" value="ECO:0007669"/>
    <property type="project" value="TreeGrafter"/>
</dbReference>
<dbReference type="PROSITE" id="PS51525">
    <property type="entry name" value="NET"/>
    <property type="match status" value="1"/>
</dbReference>
<dbReference type="CDD" id="cd05497">
    <property type="entry name" value="Bromo_Brdt_I_like"/>
    <property type="match status" value="1"/>
</dbReference>
<keyword evidence="1" id="KW-0677">Repeat</keyword>
<dbReference type="InterPro" id="IPR043508">
    <property type="entry name" value="Bromo_Brdt_I"/>
</dbReference>
<feature type="compositionally biased region" description="Basic and acidic residues" evidence="6">
    <location>
        <begin position="396"/>
        <end position="408"/>
    </location>
</feature>